<accession>B2JRK6</accession>
<dbReference type="AlphaFoldDB" id="B2JRK6"/>
<protein>
    <submittedName>
        <fullName evidence="1">Uncharacterized protein</fullName>
    </submittedName>
</protein>
<sequence>MEKVVASAGWSLRKMVTDWLAPDPTRGFRISHVGRSGLGRYVCVVADNGAESRAMFFYRHRDGKWCIHPPEPERPAMRVTEFAADRET</sequence>
<evidence type="ECO:0000313" key="1">
    <source>
        <dbReference type="EMBL" id="ACC72333.1"/>
    </source>
</evidence>
<name>B2JRK6_PARP8</name>
<reference evidence="2" key="1">
    <citation type="journal article" date="2014" name="Stand. Genomic Sci.">
        <title>Complete genome sequence of Burkholderia phymatum STM815(T), a broad host range and efficient nitrogen-fixing symbiont of Mimosa species.</title>
        <authorList>
            <person name="Moulin L."/>
            <person name="Klonowska A."/>
            <person name="Caroline B."/>
            <person name="Booth K."/>
            <person name="Vriezen J.A."/>
            <person name="Melkonian R."/>
            <person name="James E.K."/>
            <person name="Young J.P."/>
            <person name="Bena G."/>
            <person name="Hauser L."/>
            <person name="Land M."/>
            <person name="Kyrpides N."/>
            <person name="Bruce D."/>
            <person name="Chain P."/>
            <person name="Copeland A."/>
            <person name="Pitluck S."/>
            <person name="Woyke T."/>
            <person name="Lizotte-Waniewski M."/>
            <person name="Bristow J."/>
            <person name="Riley M."/>
        </authorList>
    </citation>
    <scope>NUCLEOTIDE SEQUENCE [LARGE SCALE GENOMIC DNA]</scope>
    <source>
        <strain evidence="2">DSM 17167 / CIP 108236 / LMG 21445 / STM815</strain>
    </source>
</reference>
<gene>
    <name evidence="1" type="ordered locus">Bphy_3167</name>
</gene>
<dbReference type="KEGG" id="bph:Bphy_3167"/>
<keyword evidence="2" id="KW-1185">Reference proteome</keyword>
<organism evidence="1 2">
    <name type="scientific">Paraburkholderia phymatum (strain DSM 17167 / CIP 108236 / LMG 21445 / STM815)</name>
    <name type="common">Burkholderia phymatum</name>
    <dbReference type="NCBI Taxonomy" id="391038"/>
    <lineage>
        <taxon>Bacteria</taxon>
        <taxon>Pseudomonadati</taxon>
        <taxon>Pseudomonadota</taxon>
        <taxon>Betaproteobacteria</taxon>
        <taxon>Burkholderiales</taxon>
        <taxon>Burkholderiaceae</taxon>
        <taxon>Paraburkholderia</taxon>
    </lineage>
</organism>
<dbReference type="Proteomes" id="UP000001192">
    <property type="component" value="Chromosome 2"/>
</dbReference>
<proteinExistence type="predicted"/>
<dbReference type="eggNOG" id="ENOG5032PF7">
    <property type="taxonomic scope" value="Bacteria"/>
</dbReference>
<evidence type="ECO:0000313" key="2">
    <source>
        <dbReference type="Proteomes" id="UP000001192"/>
    </source>
</evidence>
<dbReference type="EMBL" id="CP001044">
    <property type="protein sequence ID" value="ACC72333.1"/>
    <property type="molecule type" value="Genomic_DNA"/>
</dbReference>
<dbReference type="HOGENOM" id="CLU_179114_0_0_4"/>